<dbReference type="Pfam" id="PF03167">
    <property type="entry name" value="UDG"/>
    <property type="match status" value="1"/>
</dbReference>
<dbReference type="GO" id="GO:0006281">
    <property type="term" value="P:DNA repair"/>
    <property type="evidence" value="ECO:0007669"/>
    <property type="project" value="UniProtKB-KW"/>
</dbReference>
<comment type="catalytic activity">
    <reaction evidence="1">
        <text>Hydrolyzes single-stranded DNA or mismatched double-stranded DNA and polynucleotides, releasing free uracil.</text>
        <dbReference type="EC" id="3.2.2.27"/>
    </reaction>
</comment>
<reference evidence="13 14" key="1">
    <citation type="submission" date="2016-11" db="EMBL/GenBank/DDBJ databases">
        <title>Study of marine rhodopsin-containing bacteria.</title>
        <authorList>
            <person name="Yoshizawa S."/>
            <person name="Kumagai Y."/>
            <person name="Kogure K."/>
        </authorList>
    </citation>
    <scope>NUCLEOTIDE SEQUENCE [LARGE SCALE GENOMIC DNA]</scope>
    <source>
        <strain evidence="13 14">SG-29</strain>
    </source>
</reference>
<protein>
    <recommendedName>
        <fullName evidence="4">Type-4 uracil-DNA glycosylase</fullName>
        <ecNumber evidence="3">3.2.2.27</ecNumber>
    </recommendedName>
</protein>
<evidence type="ECO:0000256" key="5">
    <source>
        <dbReference type="ARBA" id="ARBA00022485"/>
    </source>
</evidence>
<dbReference type="EC" id="3.2.2.27" evidence="3"/>
<evidence type="ECO:0000256" key="6">
    <source>
        <dbReference type="ARBA" id="ARBA00022723"/>
    </source>
</evidence>
<evidence type="ECO:0000259" key="12">
    <source>
        <dbReference type="SMART" id="SM00986"/>
    </source>
</evidence>
<accession>A0A259U4H8</accession>
<dbReference type="GO" id="GO:0051539">
    <property type="term" value="F:4 iron, 4 sulfur cluster binding"/>
    <property type="evidence" value="ECO:0007669"/>
    <property type="project" value="UniProtKB-KW"/>
</dbReference>
<name>A0A259U4H8_9BACT</name>
<keyword evidence="6" id="KW-0479">Metal-binding</keyword>
<evidence type="ECO:0000256" key="2">
    <source>
        <dbReference type="ARBA" id="ARBA00006521"/>
    </source>
</evidence>
<dbReference type="InParanoid" id="A0A259U4H8"/>
<dbReference type="InterPro" id="IPR005273">
    <property type="entry name" value="Ura-DNA_glyco_family4"/>
</dbReference>
<evidence type="ECO:0000313" key="13">
    <source>
        <dbReference type="EMBL" id="OZC04767.1"/>
    </source>
</evidence>
<organism evidence="13 14">
    <name type="scientific">Rubricoccus marinus</name>
    <dbReference type="NCBI Taxonomy" id="716817"/>
    <lineage>
        <taxon>Bacteria</taxon>
        <taxon>Pseudomonadati</taxon>
        <taxon>Rhodothermota</taxon>
        <taxon>Rhodothermia</taxon>
        <taxon>Rhodothermales</taxon>
        <taxon>Rubricoccaceae</taxon>
        <taxon>Rubricoccus</taxon>
    </lineage>
</organism>
<keyword evidence="9" id="KW-0408">Iron</keyword>
<dbReference type="CDD" id="cd10030">
    <property type="entry name" value="UDG-F4_TTUDGA_SPO1dp_like"/>
    <property type="match status" value="1"/>
</dbReference>
<dbReference type="GO" id="GO:0004844">
    <property type="term" value="F:uracil DNA N-glycosylase activity"/>
    <property type="evidence" value="ECO:0007669"/>
    <property type="project" value="UniProtKB-EC"/>
</dbReference>
<keyword evidence="8" id="KW-0378">Hydrolase</keyword>
<comment type="similarity">
    <text evidence="2">Belongs to the uracil-DNA glycosylase (UDG) superfamily. Type 4 (UDGa) family.</text>
</comment>
<dbReference type="NCBIfam" id="TIGR00758">
    <property type="entry name" value="UDG_fam4"/>
    <property type="match status" value="1"/>
</dbReference>
<keyword evidence="7" id="KW-0227">DNA damage</keyword>
<dbReference type="SMART" id="SM00987">
    <property type="entry name" value="UreE_C"/>
    <property type="match status" value="1"/>
</dbReference>
<evidence type="ECO:0000256" key="9">
    <source>
        <dbReference type="ARBA" id="ARBA00023004"/>
    </source>
</evidence>
<evidence type="ECO:0000256" key="7">
    <source>
        <dbReference type="ARBA" id="ARBA00022763"/>
    </source>
</evidence>
<dbReference type="SUPFAM" id="SSF52141">
    <property type="entry name" value="Uracil-DNA glycosylase-like"/>
    <property type="match status" value="1"/>
</dbReference>
<dbReference type="InterPro" id="IPR036895">
    <property type="entry name" value="Uracil-DNA_glycosylase-like_sf"/>
</dbReference>
<dbReference type="PANTHER" id="PTHR33693">
    <property type="entry name" value="TYPE-5 URACIL-DNA GLYCOSYLASE"/>
    <property type="match status" value="1"/>
</dbReference>
<dbReference type="EMBL" id="MQWB01000001">
    <property type="protein sequence ID" value="OZC04767.1"/>
    <property type="molecule type" value="Genomic_DNA"/>
</dbReference>
<keyword evidence="11" id="KW-0234">DNA repair</keyword>
<feature type="domain" description="Uracil-DNA glycosylase-like" evidence="12">
    <location>
        <begin position="56"/>
        <end position="202"/>
    </location>
</feature>
<proteinExistence type="inferred from homology"/>
<dbReference type="PANTHER" id="PTHR33693:SF1">
    <property type="entry name" value="TYPE-4 URACIL-DNA GLYCOSYLASE"/>
    <property type="match status" value="1"/>
</dbReference>
<evidence type="ECO:0000256" key="11">
    <source>
        <dbReference type="ARBA" id="ARBA00023204"/>
    </source>
</evidence>
<keyword evidence="5" id="KW-0004">4Fe-4S</keyword>
<comment type="caution">
    <text evidence="13">The sequence shown here is derived from an EMBL/GenBank/DDBJ whole genome shotgun (WGS) entry which is preliminary data.</text>
</comment>
<dbReference type="Gene3D" id="3.40.470.10">
    <property type="entry name" value="Uracil-DNA glycosylase-like domain"/>
    <property type="match status" value="1"/>
</dbReference>
<evidence type="ECO:0000256" key="4">
    <source>
        <dbReference type="ARBA" id="ARBA00019403"/>
    </source>
</evidence>
<dbReference type="InterPro" id="IPR051536">
    <property type="entry name" value="UDG_Type-4/5"/>
</dbReference>
<dbReference type="GO" id="GO:0046872">
    <property type="term" value="F:metal ion binding"/>
    <property type="evidence" value="ECO:0007669"/>
    <property type="project" value="UniProtKB-KW"/>
</dbReference>
<keyword evidence="14" id="KW-1185">Reference proteome</keyword>
<dbReference type="Proteomes" id="UP000216446">
    <property type="component" value="Unassembled WGS sequence"/>
</dbReference>
<evidence type="ECO:0000256" key="10">
    <source>
        <dbReference type="ARBA" id="ARBA00023014"/>
    </source>
</evidence>
<dbReference type="SMART" id="SM00986">
    <property type="entry name" value="UDG"/>
    <property type="match status" value="1"/>
</dbReference>
<evidence type="ECO:0000256" key="3">
    <source>
        <dbReference type="ARBA" id="ARBA00012030"/>
    </source>
</evidence>
<dbReference type="AlphaFoldDB" id="A0A259U4H8"/>
<evidence type="ECO:0000313" key="14">
    <source>
        <dbReference type="Proteomes" id="UP000216446"/>
    </source>
</evidence>
<gene>
    <name evidence="13" type="ORF">BSZ36_15305</name>
</gene>
<evidence type="ECO:0000256" key="1">
    <source>
        <dbReference type="ARBA" id="ARBA00001400"/>
    </source>
</evidence>
<evidence type="ECO:0000256" key="8">
    <source>
        <dbReference type="ARBA" id="ARBA00022801"/>
    </source>
</evidence>
<sequence length="220" mass="24537">MPDPSQDPTLSPYERIASLIPEDSPLREMNSLEEINAWLSKTVLVPIDENRINPVLGTGPADADLMVIGEAPGADEDKTGEPFVGRAGQLLDKIMDAVLFDRDEIYIANILKSRPPNNRDPLAEEVEAHIPILYKQIELIRPKMILAVGKSAGNGLLGKSSSLASLRGKFHDYYGIPLMVTYHPAALLRNPQWKRPTWEDVKLLRTRYDELGGTSRRRDS</sequence>
<keyword evidence="10" id="KW-0411">Iron-sulfur</keyword>
<dbReference type="InterPro" id="IPR005122">
    <property type="entry name" value="Uracil-DNA_glycosylase-like"/>
</dbReference>